<evidence type="ECO:0000313" key="2">
    <source>
        <dbReference type="EMBL" id="AIT62243.1"/>
    </source>
</evidence>
<name>A0A097IJG2_9CORY</name>
<reference evidence="2 3" key="1">
    <citation type="submission" date="2013-09" db="EMBL/GenBank/DDBJ databases">
        <title>Complete genome sequence of Corynebacterium doosanense CAU 212(T) (=DSM 45436(T)), isolated from activated sludge.</title>
        <authorList>
            <person name="Schaffert L."/>
            <person name="Albersmeier A."/>
            <person name="Kalinowski J."/>
            <person name="Ruckert C."/>
        </authorList>
    </citation>
    <scope>NUCLEOTIDE SEQUENCE [LARGE SCALE GENOMIC DNA]</scope>
    <source>
        <strain evidence="2 3">CAU 212</strain>
    </source>
</reference>
<protein>
    <submittedName>
        <fullName evidence="2">Uncharacterized protein</fullName>
    </submittedName>
</protein>
<evidence type="ECO:0000256" key="1">
    <source>
        <dbReference type="SAM" id="MobiDB-lite"/>
    </source>
</evidence>
<dbReference type="KEGG" id="cdo:CDOO_04675"/>
<keyword evidence="3" id="KW-1185">Reference proteome</keyword>
<dbReference type="EMBL" id="CP006764">
    <property type="protein sequence ID" value="AIT62243.1"/>
    <property type="molecule type" value="Genomic_DNA"/>
</dbReference>
<dbReference type="HOGENOM" id="CLU_2011396_0_0_11"/>
<proteinExistence type="predicted"/>
<accession>A0A097IJG2</accession>
<organism evidence="2 3">
    <name type="scientific">Corynebacterium doosanense CAU 212 = DSM 45436</name>
    <dbReference type="NCBI Taxonomy" id="558173"/>
    <lineage>
        <taxon>Bacteria</taxon>
        <taxon>Bacillati</taxon>
        <taxon>Actinomycetota</taxon>
        <taxon>Actinomycetes</taxon>
        <taxon>Mycobacteriales</taxon>
        <taxon>Corynebacteriaceae</taxon>
        <taxon>Corynebacterium</taxon>
    </lineage>
</organism>
<dbReference type="AlphaFoldDB" id="A0A097IJG2"/>
<dbReference type="STRING" id="558173.CDOO_04675"/>
<sequence length="123" mass="13057">MEQEPVQSAEPETATVAQTPAGPGNGYRCRGTDSYTWDPSTCTLGAVDSAQELAEFQEQQRLAQIPYADGGTCAAAVCGYGTNDQGQPNPTSGEIQTLDGCQAGYITDAELCESVSWVENHQY</sequence>
<feature type="region of interest" description="Disordered" evidence="1">
    <location>
        <begin position="1"/>
        <end position="27"/>
    </location>
</feature>
<dbReference type="eggNOG" id="ENOG5031R2F">
    <property type="taxonomic scope" value="Bacteria"/>
</dbReference>
<dbReference type="Proteomes" id="UP000029914">
    <property type="component" value="Chromosome"/>
</dbReference>
<gene>
    <name evidence="2" type="ORF">CDOO_04675</name>
</gene>
<evidence type="ECO:0000313" key="3">
    <source>
        <dbReference type="Proteomes" id="UP000029914"/>
    </source>
</evidence>